<feature type="signal peptide" evidence="1">
    <location>
        <begin position="1"/>
        <end position="36"/>
    </location>
</feature>
<keyword evidence="1" id="KW-0732">Signal</keyword>
<accession>A0A518GWF8</accession>
<evidence type="ECO:0000256" key="1">
    <source>
        <dbReference type="SAM" id="SignalP"/>
    </source>
</evidence>
<evidence type="ECO:0000313" key="2">
    <source>
        <dbReference type="EMBL" id="QDV32918.1"/>
    </source>
</evidence>
<keyword evidence="3" id="KW-1185">Reference proteome</keyword>
<dbReference type="AlphaFoldDB" id="A0A518GWF8"/>
<reference evidence="2 3" key="1">
    <citation type="submission" date="2019-02" db="EMBL/GenBank/DDBJ databases">
        <title>Deep-cultivation of Planctomycetes and their phenomic and genomic characterization uncovers novel biology.</title>
        <authorList>
            <person name="Wiegand S."/>
            <person name="Jogler M."/>
            <person name="Boedeker C."/>
            <person name="Pinto D."/>
            <person name="Vollmers J."/>
            <person name="Rivas-Marin E."/>
            <person name="Kohn T."/>
            <person name="Peeters S.H."/>
            <person name="Heuer A."/>
            <person name="Rast P."/>
            <person name="Oberbeckmann S."/>
            <person name="Bunk B."/>
            <person name="Jeske O."/>
            <person name="Meyerdierks A."/>
            <person name="Storesund J.E."/>
            <person name="Kallscheuer N."/>
            <person name="Luecker S."/>
            <person name="Lage O.M."/>
            <person name="Pohl T."/>
            <person name="Merkel B.J."/>
            <person name="Hornburger P."/>
            <person name="Mueller R.-W."/>
            <person name="Bruemmer F."/>
            <person name="Labrenz M."/>
            <person name="Spormann A.M."/>
            <person name="Op den Camp H."/>
            <person name="Overmann J."/>
            <person name="Amann R."/>
            <person name="Jetten M.S.M."/>
            <person name="Mascher T."/>
            <person name="Medema M.H."/>
            <person name="Devos D.P."/>
            <person name="Kaster A.-K."/>
            <person name="Ovreas L."/>
            <person name="Rohde M."/>
            <person name="Galperin M.Y."/>
            <person name="Jogler C."/>
        </authorList>
    </citation>
    <scope>NUCLEOTIDE SEQUENCE [LARGE SCALE GENOMIC DNA]</scope>
    <source>
        <strain evidence="2 3">ElP</strain>
    </source>
</reference>
<protein>
    <recommendedName>
        <fullName evidence="4">Lipoprotein</fullName>
    </recommendedName>
</protein>
<dbReference type="Proteomes" id="UP000317835">
    <property type="component" value="Chromosome"/>
</dbReference>
<gene>
    <name evidence="2" type="ORF">ElP_07600</name>
</gene>
<sequence precursor="true">MPTGPESPRAAIASHRALAFALLSALVAAGCGGTRAGDTVEVEAEQQREMNKLLTDDYNQMYRERYTGGQDTPK</sequence>
<dbReference type="KEGG" id="tpla:ElP_07600"/>
<evidence type="ECO:0008006" key="4">
    <source>
        <dbReference type="Google" id="ProtNLM"/>
    </source>
</evidence>
<feature type="chain" id="PRO_5022149229" description="Lipoprotein" evidence="1">
    <location>
        <begin position="37"/>
        <end position="74"/>
    </location>
</feature>
<name>A0A518GWF8_9BACT</name>
<proteinExistence type="predicted"/>
<dbReference type="RefSeq" id="WP_145267354.1">
    <property type="nucleotide sequence ID" value="NZ_CP036426.1"/>
</dbReference>
<organism evidence="2 3">
    <name type="scientific">Tautonia plasticadhaerens</name>
    <dbReference type="NCBI Taxonomy" id="2527974"/>
    <lineage>
        <taxon>Bacteria</taxon>
        <taxon>Pseudomonadati</taxon>
        <taxon>Planctomycetota</taxon>
        <taxon>Planctomycetia</taxon>
        <taxon>Isosphaerales</taxon>
        <taxon>Isosphaeraceae</taxon>
        <taxon>Tautonia</taxon>
    </lineage>
</organism>
<dbReference type="EMBL" id="CP036426">
    <property type="protein sequence ID" value="QDV32918.1"/>
    <property type="molecule type" value="Genomic_DNA"/>
</dbReference>
<evidence type="ECO:0000313" key="3">
    <source>
        <dbReference type="Proteomes" id="UP000317835"/>
    </source>
</evidence>